<dbReference type="GO" id="GO:0016491">
    <property type="term" value="F:oxidoreductase activity"/>
    <property type="evidence" value="ECO:0007669"/>
    <property type="project" value="UniProtKB-KW"/>
</dbReference>
<feature type="domain" description="Plastocyanin-like" evidence="4">
    <location>
        <begin position="454"/>
        <end position="585"/>
    </location>
</feature>
<protein>
    <recommendedName>
        <fullName evidence="8">Copper oxidase</fullName>
    </recommendedName>
</protein>
<dbReference type="InterPro" id="IPR011706">
    <property type="entry name" value="Cu-oxidase_C"/>
</dbReference>
<dbReference type="PANTHER" id="PTHR11709">
    <property type="entry name" value="MULTI-COPPER OXIDASE"/>
    <property type="match status" value="1"/>
</dbReference>
<dbReference type="PANTHER" id="PTHR11709:SF518">
    <property type="entry name" value="MULTICOPPER OXIDASE"/>
    <property type="match status" value="1"/>
</dbReference>
<dbReference type="InterPro" id="IPR008972">
    <property type="entry name" value="Cupredoxin"/>
</dbReference>
<keyword evidence="1" id="KW-0479">Metal-binding</keyword>
<dbReference type="Gene3D" id="2.60.40.420">
    <property type="entry name" value="Cupredoxins - blue copper proteins"/>
    <property type="match status" value="3"/>
</dbReference>
<evidence type="ECO:0000259" key="5">
    <source>
        <dbReference type="Pfam" id="PF07732"/>
    </source>
</evidence>
<feature type="domain" description="Plastocyanin-like" evidence="5">
    <location>
        <begin position="133"/>
        <end position="219"/>
    </location>
</feature>
<dbReference type="PROSITE" id="PS51318">
    <property type="entry name" value="TAT"/>
    <property type="match status" value="1"/>
</dbReference>
<dbReference type="PROSITE" id="PS00080">
    <property type="entry name" value="MULTICOPPER_OXIDASE2"/>
    <property type="match status" value="1"/>
</dbReference>
<proteinExistence type="predicted"/>
<dbReference type="GO" id="GO:0005507">
    <property type="term" value="F:copper ion binding"/>
    <property type="evidence" value="ECO:0007669"/>
    <property type="project" value="InterPro"/>
</dbReference>
<comment type="caution">
    <text evidence="6">The sequence shown here is derived from an EMBL/GenBank/DDBJ whole genome shotgun (WGS) entry which is preliminary data.</text>
</comment>
<gene>
    <name evidence="6" type="ORF">BWK73_04000</name>
</gene>
<evidence type="ECO:0000313" key="6">
    <source>
        <dbReference type="EMBL" id="OQX16368.1"/>
    </source>
</evidence>
<reference evidence="6 7" key="1">
    <citation type="submission" date="2017-01" db="EMBL/GenBank/DDBJ databases">
        <title>Novel large sulfur bacteria in the metagenomes of groundwater-fed chemosynthetic microbial mats in the Lake Huron basin.</title>
        <authorList>
            <person name="Sharrar A.M."/>
            <person name="Flood B.E."/>
            <person name="Bailey J.V."/>
            <person name="Jones D.S."/>
            <person name="Biddanda B."/>
            <person name="Ruberg S.A."/>
            <person name="Marcus D.N."/>
            <person name="Dick G.J."/>
        </authorList>
    </citation>
    <scope>NUCLEOTIDE SEQUENCE [LARGE SCALE GENOMIC DNA]</scope>
    <source>
        <strain evidence="6">A8</strain>
    </source>
</reference>
<dbReference type="CDD" id="cd13853">
    <property type="entry name" value="CuRO_1_Tth-MCO_like"/>
    <property type="match status" value="1"/>
</dbReference>
<keyword evidence="2" id="KW-0560">Oxidoreductase</keyword>
<dbReference type="InterPro" id="IPR045087">
    <property type="entry name" value="Cu-oxidase_fam"/>
</dbReference>
<sequence length="752" mass="82602">MKRRDFLKLGVSGAAATGLAACNSSSNESLAGTDSTTPAVPETAPFNLETHQAPNVYSKNGVLEFKLETKFAPVTVNGFPLNYRTYNGVFPSHTWVTRPGDTLKIHLVNNFPALSEEDINHAAEELNVPHAFNNTNLHVHGLNVSPEGNQDNVLLDIVPSEWTPEKIKGLKTDVLTEFNYEIKIPQDHIAGTFWYHPHKHGSSFPQVASGMAGFLLVEGGEGDLAQLPELANAKTINLSFSELIFNAKGEMPGVNPLTNDRFPINSLFKFESMMQYTINGLAINEGEDSKTCSGAKPPYLKMRPGEVQRWRFAMMSHLQTYKFMLQDHDIHVASWDGITDVAIETYNAAAPLVLGPGNRVDILVKASNTPGTYPFKMLIEQFGEFPLFITPGFCGGQPRMDMTAFNVVVEGEPVTMALPAVLNPPQKRLPDVKTEEVTRRRRINFEIVGDVLFDWTTFQFQKDTRQYFISNLKFNPSRVNETVLLGAVEEWEIVNLHAEHNSSLHINHPFHLHVNWLQVMEVHHADGTIERPNEGRGRWMDNIDVPFRGKVVVRIRFEKFAGVTVFHCHVLAHEDEGMMYLVEVVDPTPVIANITTAAGGVLASTDSTKRLTAKFGAGAFAADTTVSYHYLLDIQNPVGNGAAGDLAGLERYFRLESANPLVGPATIEVNFPLELARGATYDPTTVQLYRSNGAGGWTTDGITTVSIAPATGTKIANNKLISTVTTLGDGNFAVLARLISGTPTGPMTDAAH</sequence>
<accession>A0A1Y1QXX0</accession>
<organism evidence="6 7">
    <name type="scientific">Thiothrix lacustris</name>
    <dbReference type="NCBI Taxonomy" id="525917"/>
    <lineage>
        <taxon>Bacteria</taxon>
        <taxon>Pseudomonadati</taxon>
        <taxon>Pseudomonadota</taxon>
        <taxon>Gammaproteobacteria</taxon>
        <taxon>Thiotrichales</taxon>
        <taxon>Thiotrichaceae</taxon>
        <taxon>Thiothrix</taxon>
    </lineage>
</organism>
<dbReference type="EMBL" id="MTEJ01000005">
    <property type="protein sequence ID" value="OQX16368.1"/>
    <property type="molecule type" value="Genomic_DNA"/>
</dbReference>
<evidence type="ECO:0000259" key="4">
    <source>
        <dbReference type="Pfam" id="PF07731"/>
    </source>
</evidence>
<dbReference type="InterPro" id="IPR011707">
    <property type="entry name" value="Cu-oxidase-like_N"/>
</dbReference>
<dbReference type="InterPro" id="IPR006311">
    <property type="entry name" value="TAT_signal"/>
</dbReference>
<dbReference type="PROSITE" id="PS51257">
    <property type="entry name" value="PROKAR_LIPOPROTEIN"/>
    <property type="match status" value="1"/>
</dbReference>
<dbReference type="Pfam" id="PF07731">
    <property type="entry name" value="Cu-oxidase_2"/>
    <property type="match status" value="1"/>
</dbReference>
<evidence type="ECO:0000256" key="2">
    <source>
        <dbReference type="ARBA" id="ARBA00023002"/>
    </source>
</evidence>
<evidence type="ECO:0000259" key="3">
    <source>
        <dbReference type="Pfam" id="PF00394"/>
    </source>
</evidence>
<dbReference type="Proteomes" id="UP000192491">
    <property type="component" value="Unassembled WGS sequence"/>
</dbReference>
<evidence type="ECO:0000313" key="7">
    <source>
        <dbReference type="Proteomes" id="UP000192491"/>
    </source>
</evidence>
<dbReference type="AlphaFoldDB" id="A0A1Y1QXX0"/>
<dbReference type="InterPro" id="IPR002355">
    <property type="entry name" value="Cu_oxidase_Cu_BS"/>
</dbReference>
<evidence type="ECO:0008006" key="8">
    <source>
        <dbReference type="Google" id="ProtNLM"/>
    </source>
</evidence>
<evidence type="ECO:0000256" key="1">
    <source>
        <dbReference type="ARBA" id="ARBA00022723"/>
    </source>
</evidence>
<dbReference type="Pfam" id="PF07732">
    <property type="entry name" value="Cu-oxidase_3"/>
    <property type="match status" value="1"/>
</dbReference>
<name>A0A1Y1QXX0_9GAMM</name>
<dbReference type="InterPro" id="IPR001117">
    <property type="entry name" value="Cu-oxidase_2nd"/>
</dbReference>
<dbReference type="SUPFAM" id="SSF49503">
    <property type="entry name" value="Cupredoxins"/>
    <property type="match status" value="3"/>
</dbReference>
<feature type="domain" description="Plastocyanin-like" evidence="3">
    <location>
        <begin position="275"/>
        <end position="375"/>
    </location>
</feature>
<dbReference type="Pfam" id="PF00394">
    <property type="entry name" value="Cu-oxidase"/>
    <property type="match status" value="1"/>
</dbReference>